<dbReference type="EMBL" id="VIGB01000003">
    <property type="protein sequence ID" value="TQF04682.1"/>
    <property type="molecule type" value="Genomic_DNA"/>
</dbReference>
<evidence type="ECO:0000313" key="2">
    <source>
        <dbReference type="EMBL" id="TQF04682.1"/>
    </source>
</evidence>
<dbReference type="GO" id="GO:0009306">
    <property type="term" value="P:protein secretion"/>
    <property type="evidence" value="ECO:0007669"/>
    <property type="project" value="InterPro"/>
</dbReference>
<organism evidence="2 3">
    <name type="scientific">Kitasatospora acidiphila</name>
    <dbReference type="NCBI Taxonomy" id="2567942"/>
    <lineage>
        <taxon>Bacteria</taxon>
        <taxon>Bacillati</taxon>
        <taxon>Actinomycetota</taxon>
        <taxon>Actinomycetes</taxon>
        <taxon>Kitasatosporales</taxon>
        <taxon>Streptomycetaceae</taxon>
        <taxon>Kitasatospora</taxon>
    </lineage>
</organism>
<comment type="caution">
    <text evidence="2">The sequence shown here is derived from an EMBL/GenBank/DDBJ whole genome shotgun (WGS) entry which is preliminary data.</text>
</comment>
<dbReference type="Gene3D" id="1.10.287.1060">
    <property type="entry name" value="ESAT-6-like"/>
    <property type="match status" value="1"/>
</dbReference>
<dbReference type="Pfam" id="PF10824">
    <property type="entry name" value="T7SS_ESX_EspC"/>
    <property type="match status" value="1"/>
</dbReference>
<evidence type="ECO:0008006" key="4">
    <source>
        <dbReference type="Google" id="ProtNLM"/>
    </source>
</evidence>
<protein>
    <recommendedName>
        <fullName evidence="4">Excreted virulence factor EspC (Type VII ESX diderm)</fullName>
    </recommendedName>
</protein>
<sequence>MVSASAGGGGTTFAVDPSDLDAAAKVAHDTGAAIPNELKTIQQPSDDAVGGLLGWQTAGSLSSCTSAWEDCLRALGTEVDGVGDKLTKTAASYRNTDTNAANAFPGPAGAPYPSAGN</sequence>
<reference evidence="2 3" key="1">
    <citation type="submission" date="2019-06" db="EMBL/GenBank/DDBJ databases">
        <title>Description of Kitasatospora acidophila sp. nov. isolated from pine grove soil, and reclassification of Streptomyces novaecaesareae to Kitasatospora novaeceasareae comb. nov.</title>
        <authorList>
            <person name="Kim M.J."/>
        </authorList>
    </citation>
    <scope>NUCLEOTIDE SEQUENCE [LARGE SCALE GENOMIC DNA]</scope>
    <source>
        <strain evidence="2 3">MMS16-CNU292</strain>
    </source>
</reference>
<dbReference type="Proteomes" id="UP000319103">
    <property type="component" value="Unassembled WGS sequence"/>
</dbReference>
<dbReference type="AlphaFoldDB" id="A0A540W6N5"/>
<keyword evidence="3" id="KW-1185">Reference proteome</keyword>
<evidence type="ECO:0000256" key="1">
    <source>
        <dbReference type="SAM" id="MobiDB-lite"/>
    </source>
</evidence>
<dbReference type="OrthoDB" id="3872563at2"/>
<feature type="compositionally biased region" description="Low complexity" evidence="1">
    <location>
        <begin position="99"/>
        <end position="117"/>
    </location>
</feature>
<name>A0A540W6N5_9ACTN</name>
<evidence type="ECO:0000313" key="3">
    <source>
        <dbReference type="Proteomes" id="UP000319103"/>
    </source>
</evidence>
<dbReference type="InterPro" id="IPR022536">
    <property type="entry name" value="EspC"/>
</dbReference>
<dbReference type="SUPFAM" id="SSF140453">
    <property type="entry name" value="EsxAB dimer-like"/>
    <property type="match status" value="1"/>
</dbReference>
<accession>A0A540W6N5</accession>
<dbReference type="InterPro" id="IPR036689">
    <property type="entry name" value="ESAT-6-like_sf"/>
</dbReference>
<proteinExistence type="predicted"/>
<gene>
    <name evidence="2" type="ORF">E6W39_23730</name>
</gene>
<dbReference type="RefSeq" id="WP_141635241.1">
    <property type="nucleotide sequence ID" value="NZ_VIGB01000003.1"/>
</dbReference>
<feature type="region of interest" description="Disordered" evidence="1">
    <location>
        <begin position="97"/>
        <end position="117"/>
    </location>
</feature>